<dbReference type="GO" id="GO:0006412">
    <property type="term" value="P:translation"/>
    <property type="evidence" value="ECO:0007669"/>
    <property type="project" value="UniProtKB-UniRule"/>
</dbReference>
<protein>
    <recommendedName>
        <fullName evidence="4">Large ribosomal subunit protein uL23</fullName>
    </recommendedName>
</protein>
<dbReference type="GO" id="GO:1990904">
    <property type="term" value="C:ribonucleoprotein complex"/>
    <property type="evidence" value="ECO:0007669"/>
    <property type="project" value="UniProtKB-KW"/>
</dbReference>
<proteinExistence type="inferred from homology"/>
<dbReference type="AlphaFoldDB" id="A0A2P5SZX7"/>
<dbReference type="InterPro" id="IPR012678">
    <property type="entry name" value="Ribosomal_uL23/eL15/eS24_sf"/>
</dbReference>
<dbReference type="RefSeq" id="WP_136131108.1">
    <property type="nucleotide sequence ID" value="NZ_PDKT01000003.1"/>
</dbReference>
<keyword evidence="4" id="KW-0699">rRNA-binding</keyword>
<reference evidence="5 6" key="1">
    <citation type="journal article" date="2018" name="Genome Biol. Evol.">
        <title>Cladogenesis and Genomic Streamlining in Extracellular Endosymbionts of Tropical Stink Bugs.</title>
        <authorList>
            <person name="Otero-Bravo A."/>
            <person name="Goffredi S."/>
            <person name="Sabree Z.L."/>
        </authorList>
    </citation>
    <scope>NUCLEOTIDE SEQUENCE [LARGE SCALE GENOMIC DNA]</scope>
    <source>
        <strain evidence="5 6">SoEE</strain>
    </source>
</reference>
<comment type="subunit">
    <text evidence="4">Part of the 50S ribosomal subunit. Contacts protein L29, and trigger factor when it is bound to the ribosome.</text>
</comment>
<dbReference type="PANTHER" id="PTHR11620">
    <property type="entry name" value="60S RIBOSOMAL PROTEIN L23A"/>
    <property type="match status" value="1"/>
</dbReference>
<dbReference type="Proteomes" id="UP000296153">
    <property type="component" value="Unassembled WGS sequence"/>
</dbReference>
<keyword evidence="4" id="KW-0694">RNA-binding</keyword>
<dbReference type="EMBL" id="PDKT01000003">
    <property type="protein sequence ID" value="PPI87863.1"/>
    <property type="molecule type" value="Genomic_DNA"/>
</dbReference>
<accession>A0A2P5SZX7</accession>
<dbReference type="SUPFAM" id="SSF54189">
    <property type="entry name" value="Ribosomal proteins S24e, L23 and L15e"/>
    <property type="match status" value="1"/>
</dbReference>
<organism evidence="5 6">
    <name type="scientific">Candidatus Pantoea edessiphila</name>
    <dbReference type="NCBI Taxonomy" id="2044610"/>
    <lineage>
        <taxon>Bacteria</taxon>
        <taxon>Pseudomonadati</taxon>
        <taxon>Pseudomonadota</taxon>
        <taxon>Gammaproteobacteria</taxon>
        <taxon>Enterobacterales</taxon>
        <taxon>Erwiniaceae</taxon>
        <taxon>Pantoea</taxon>
    </lineage>
</organism>
<dbReference type="NCBIfam" id="NF004359">
    <property type="entry name" value="PRK05738.1-3"/>
    <property type="match status" value="1"/>
</dbReference>
<dbReference type="HAMAP" id="MF_01369_B">
    <property type="entry name" value="Ribosomal_uL23_B"/>
    <property type="match status" value="1"/>
</dbReference>
<evidence type="ECO:0000256" key="1">
    <source>
        <dbReference type="ARBA" id="ARBA00006700"/>
    </source>
</evidence>
<sequence>MIYKERFFKVIRKPHSSEKASSLVKKKNTIVLKVAKDANKKEIISAVENIFEVKIKSINTLIVKGKISNIKNKKKHAVRHEDWKKAYITLREGQNLDFINGSE</sequence>
<name>A0A2P5SZX7_9GAMM</name>
<dbReference type="GO" id="GO:0019843">
    <property type="term" value="F:rRNA binding"/>
    <property type="evidence" value="ECO:0007669"/>
    <property type="project" value="UniProtKB-UniRule"/>
</dbReference>
<dbReference type="Gene3D" id="3.30.70.330">
    <property type="match status" value="1"/>
</dbReference>
<dbReference type="GO" id="GO:0005840">
    <property type="term" value="C:ribosome"/>
    <property type="evidence" value="ECO:0007669"/>
    <property type="project" value="UniProtKB-KW"/>
</dbReference>
<evidence type="ECO:0000256" key="4">
    <source>
        <dbReference type="HAMAP-Rule" id="MF_01369"/>
    </source>
</evidence>
<dbReference type="Pfam" id="PF00276">
    <property type="entry name" value="Ribosomal_L23"/>
    <property type="match status" value="1"/>
</dbReference>
<comment type="function">
    <text evidence="4">One of the early assembly proteins it binds 23S rRNA. One of the proteins that surrounds the polypeptide exit tunnel on the outside of the ribosome. Forms the main docking site for trigger factor binding to the ribosome.</text>
</comment>
<evidence type="ECO:0000313" key="6">
    <source>
        <dbReference type="Proteomes" id="UP000296153"/>
    </source>
</evidence>
<keyword evidence="2 4" id="KW-0689">Ribosomal protein</keyword>
<comment type="similarity">
    <text evidence="1 4">Belongs to the universal ribosomal protein uL23 family.</text>
</comment>
<dbReference type="InterPro" id="IPR013025">
    <property type="entry name" value="Ribosomal_uL23-like"/>
</dbReference>
<evidence type="ECO:0000256" key="3">
    <source>
        <dbReference type="ARBA" id="ARBA00023274"/>
    </source>
</evidence>
<dbReference type="InterPro" id="IPR012677">
    <property type="entry name" value="Nucleotide-bd_a/b_plait_sf"/>
</dbReference>
<dbReference type="GO" id="GO:0003735">
    <property type="term" value="F:structural constituent of ribosome"/>
    <property type="evidence" value="ECO:0007669"/>
    <property type="project" value="InterPro"/>
</dbReference>
<gene>
    <name evidence="4" type="primary">rplW</name>
    <name evidence="5" type="ORF">CRV12_02600</name>
</gene>
<keyword evidence="3 4" id="KW-0687">Ribonucleoprotein</keyword>
<evidence type="ECO:0000256" key="2">
    <source>
        <dbReference type="ARBA" id="ARBA00022980"/>
    </source>
</evidence>
<comment type="caution">
    <text evidence="5">The sequence shown here is derived from an EMBL/GenBank/DDBJ whole genome shotgun (WGS) entry which is preliminary data.</text>
</comment>
<dbReference type="OrthoDB" id="9793353at2"/>
<evidence type="ECO:0000313" key="5">
    <source>
        <dbReference type="EMBL" id="PPI87863.1"/>
    </source>
</evidence>